<evidence type="ECO:0000256" key="4">
    <source>
        <dbReference type="PROSITE-ProRule" id="PRU00134"/>
    </source>
</evidence>
<reference evidence="6 7" key="1">
    <citation type="journal article" date="2019" name="Nat. Ecol. Evol.">
        <title>Megaphylogeny resolves global patterns of mushroom evolution.</title>
        <authorList>
            <person name="Varga T."/>
            <person name="Krizsan K."/>
            <person name="Foldi C."/>
            <person name="Dima B."/>
            <person name="Sanchez-Garcia M."/>
            <person name="Sanchez-Ramirez S."/>
            <person name="Szollosi G.J."/>
            <person name="Szarkandi J.G."/>
            <person name="Papp V."/>
            <person name="Albert L."/>
            <person name="Andreopoulos W."/>
            <person name="Angelini C."/>
            <person name="Antonin V."/>
            <person name="Barry K.W."/>
            <person name="Bougher N.L."/>
            <person name="Buchanan P."/>
            <person name="Buyck B."/>
            <person name="Bense V."/>
            <person name="Catcheside P."/>
            <person name="Chovatia M."/>
            <person name="Cooper J."/>
            <person name="Damon W."/>
            <person name="Desjardin D."/>
            <person name="Finy P."/>
            <person name="Geml J."/>
            <person name="Haridas S."/>
            <person name="Hughes K."/>
            <person name="Justo A."/>
            <person name="Karasinski D."/>
            <person name="Kautmanova I."/>
            <person name="Kiss B."/>
            <person name="Kocsube S."/>
            <person name="Kotiranta H."/>
            <person name="LaButti K.M."/>
            <person name="Lechner B.E."/>
            <person name="Liimatainen K."/>
            <person name="Lipzen A."/>
            <person name="Lukacs Z."/>
            <person name="Mihaltcheva S."/>
            <person name="Morgado L.N."/>
            <person name="Niskanen T."/>
            <person name="Noordeloos M.E."/>
            <person name="Ohm R.A."/>
            <person name="Ortiz-Santana B."/>
            <person name="Ovrebo C."/>
            <person name="Racz N."/>
            <person name="Riley R."/>
            <person name="Savchenko A."/>
            <person name="Shiryaev A."/>
            <person name="Soop K."/>
            <person name="Spirin V."/>
            <person name="Szebenyi C."/>
            <person name="Tomsovsky M."/>
            <person name="Tulloss R.E."/>
            <person name="Uehling J."/>
            <person name="Grigoriev I.V."/>
            <person name="Vagvolgyi C."/>
            <person name="Papp T."/>
            <person name="Martin F.M."/>
            <person name="Miettinen O."/>
            <person name="Hibbett D.S."/>
            <person name="Nagy L.G."/>
        </authorList>
    </citation>
    <scope>NUCLEOTIDE SEQUENCE [LARGE SCALE GENOMIC DNA]</scope>
    <source>
        <strain evidence="6 7">CBS 121175</strain>
    </source>
</reference>
<dbReference type="Gene3D" id="6.10.140.2220">
    <property type="match status" value="1"/>
</dbReference>
<gene>
    <name evidence="6" type="ORF">FA15DRAFT_689881</name>
</gene>
<keyword evidence="1" id="KW-0479">Metal-binding</keyword>
<evidence type="ECO:0000313" key="7">
    <source>
        <dbReference type="Proteomes" id="UP000307440"/>
    </source>
</evidence>
<evidence type="ECO:0000256" key="2">
    <source>
        <dbReference type="ARBA" id="ARBA00022771"/>
    </source>
</evidence>
<evidence type="ECO:0000256" key="1">
    <source>
        <dbReference type="ARBA" id="ARBA00022723"/>
    </source>
</evidence>
<keyword evidence="7" id="KW-1185">Reference proteome</keyword>
<evidence type="ECO:0000259" key="5">
    <source>
        <dbReference type="PROSITE" id="PS50865"/>
    </source>
</evidence>
<dbReference type="SUPFAM" id="SSF144232">
    <property type="entry name" value="HIT/MYND zinc finger-like"/>
    <property type="match status" value="1"/>
</dbReference>
<sequence length="343" mass="39295">MVKNVLIPRCSYCNSDHEPDLRCSACKVTRYCSSEHQSSDWGRHKSTCHTIKRCRRALDVEDTKLRNDDGGGGGFGWAFPFENYVGHFWGVYSTRPYMRARFNLVAEIVKVNTHDAATAALGHLLDMLRLCRGDNQGVRDLVPALYLRLNRDQECYDFSKWYQTEGIRGDYNWGDMNLGFLDLKNEDVMESAAVFCDQWGTSHAIPVTLMKVRMLLDLRDLATASALLEVPSLNPDAVRSIQDHLDFRSPIWKARPELLAPDGLEEKIRVLEQQTDDLFKSVNKGNEYFWKSIFDYEKLSQTPPHSYSNGTREENVLLLMHNGRAWDETEGAMGWVLDKLKSS</sequence>
<dbReference type="Pfam" id="PF01753">
    <property type="entry name" value="zf-MYND"/>
    <property type="match status" value="1"/>
</dbReference>
<dbReference type="PROSITE" id="PS01360">
    <property type="entry name" value="ZF_MYND_1"/>
    <property type="match status" value="1"/>
</dbReference>
<name>A0A5C3KDG5_COPMA</name>
<dbReference type="Proteomes" id="UP000307440">
    <property type="component" value="Unassembled WGS sequence"/>
</dbReference>
<dbReference type="AlphaFoldDB" id="A0A5C3KDG5"/>
<dbReference type="InterPro" id="IPR002893">
    <property type="entry name" value="Znf_MYND"/>
</dbReference>
<feature type="domain" description="MYND-type" evidence="5">
    <location>
        <begin position="10"/>
        <end position="48"/>
    </location>
</feature>
<dbReference type="GO" id="GO:0008270">
    <property type="term" value="F:zinc ion binding"/>
    <property type="evidence" value="ECO:0007669"/>
    <property type="project" value="UniProtKB-KW"/>
</dbReference>
<proteinExistence type="predicted"/>
<dbReference type="STRING" id="230819.A0A5C3KDG5"/>
<protein>
    <recommendedName>
        <fullName evidence="5">MYND-type domain-containing protein</fullName>
    </recommendedName>
</protein>
<keyword evidence="2 4" id="KW-0863">Zinc-finger</keyword>
<evidence type="ECO:0000256" key="3">
    <source>
        <dbReference type="ARBA" id="ARBA00022833"/>
    </source>
</evidence>
<dbReference type="EMBL" id="ML210442">
    <property type="protein sequence ID" value="TFK18004.1"/>
    <property type="molecule type" value="Genomic_DNA"/>
</dbReference>
<accession>A0A5C3KDG5</accession>
<keyword evidence="3" id="KW-0862">Zinc</keyword>
<dbReference type="OrthoDB" id="2880862at2759"/>
<dbReference type="PROSITE" id="PS50865">
    <property type="entry name" value="ZF_MYND_2"/>
    <property type="match status" value="1"/>
</dbReference>
<evidence type="ECO:0000313" key="6">
    <source>
        <dbReference type="EMBL" id="TFK18004.1"/>
    </source>
</evidence>
<organism evidence="6 7">
    <name type="scientific">Coprinopsis marcescibilis</name>
    <name type="common">Agaric fungus</name>
    <name type="synonym">Psathyrella marcescibilis</name>
    <dbReference type="NCBI Taxonomy" id="230819"/>
    <lineage>
        <taxon>Eukaryota</taxon>
        <taxon>Fungi</taxon>
        <taxon>Dikarya</taxon>
        <taxon>Basidiomycota</taxon>
        <taxon>Agaricomycotina</taxon>
        <taxon>Agaricomycetes</taxon>
        <taxon>Agaricomycetidae</taxon>
        <taxon>Agaricales</taxon>
        <taxon>Agaricineae</taxon>
        <taxon>Psathyrellaceae</taxon>
        <taxon>Coprinopsis</taxon>
    </lineage>
</organism>